<dbReference type="InParanoid" id="A0A3M0BWF0"/>
<comment type="similarity">
    <text evidence="1">Belongs to the 3-hydroxyacyl-CoA dehydrogenase family.</text>
</comment>
<organism evidence="5 6">
    <name type="scientific">Eilatimonas milleporae</name>
    <dbReference type="NCBI Taxonomy" id="911205"/>
    <lineage>
        <taxon>Bacteria</taxon>
        <taxon>Pseudomonadati</taxon>
        <taxon>Pseudomonadota</taxon>
        <taxon>Alphaproteobacteria</taxon>
        <taxon>Kordiimonadales</taxon>
        <taxon>Kordiimonadaceae</taxon>
        <taxon>Eilatimonas</taxon>
    </lineage>
</organism>
<sequence length="315" mass="34393">MSGIKTVAIIGAGLIGQGWAIRFAMAGLTVRVYDKNPRTMTQFHARLSQALSDMAGEGLCDDPHAVSAKITLTTGIESAVSGADYVQESVPERVDVKWSVCAEIDRCLSARALVGSSSSGIAASDFTADLKNRERFYVVHPVNPPHLVPVVEIVPAPWSETANIPVLRGLMERLGQSAVVVNREIEGFILNRLQGALLNEAWALYEEGYASAADIDRTVRDGLGRRWAFMGPFETISLNAPDGIRDYASRLSSLYHNIALSRRAPKAWSLSTAERLARELAGGAKSPNRAQALARRNRKLMQISKLHERWKKDGS</sequence>
<keyword evidence="6" id="KW-1185">Reference proteome</keyword>
<name>A0A3M0BWF0_9PROT</name>
<dbReference type="PANTHER" id="PTHR48075:SF1">
    <property type="entry name" value="LAMBDA-CRYSTALLIN HOMOLOG"/>
    <property type="match status" value="1"/>
</dbReference>
<dbReference type="InterPro" id="IPR013328">
    <property type="entry name" value="6PGD_dom2"/>
</dbReference>
<dbReference type="RefSeq" id="WP_211332313.1">
    <property type="nucleotide sequence ID" value="NZ_REFR01000015.1"/>
</dbReference>
<gene>
    <name evidence="5" type="ORF">BXY39_3429</name>
</gene>
<dbReference type="GO" id="GO:0006631">
    <property type="term" value="P:fatty acid metabolic process"/>
    <property type="evidence" value="ECO:0007669"/>
    <property type="project" value="InterPro"/>
</dbReference>
<comment type="caution">
    <text evidence="5">The sequence shown here is derived from an EMBL/GenBank/DDBJ whole genome shotgun (WGS) entry which is preliminary data.</text>
</comment>
<protein>
    <submittedName>
        <fullName evidence="5">3-hydroxyacyl-CoA dehydrogenase</fullName>
    </submittedName>
</protein>
<dbReference type="GO" id="GO:0070403">
    <property type="term" value="F:NAD+ binding"/>
    <property type="evidence" value="ECO:0007669"/>
    <property type="project" value="InterPro"/>
</dbReference>
<dbReference type="EMBL" id="REFR01000015">
    <property type="protein sequence ID" value="RMB01921.1"/>
    <property type="molecule type" value="Genomic_DNA"/>
</dbReference>
<dbReference type="SUPFAM" id="SSF48179">
    <property type="entry name" value="6-phosphogluconate dehydrogenase C-terminal domain-like"/>
    <property type="match status" value="1"/>
</dbReference>
<evidence type="ECO:0000259" key="4">
    <source>
        <dbReference type="Pfam" id="PF02737"/>
    </source>
</evidence>
<dbReference type="GO" id="GO:0050104">
    <property type="term" value="F:L-gulonate 3-dehydrogenase activity"/>
    <property type="evidence" value="ECO:0007669"/>
    <property type="project" value="TreeGrafter"/>
</dbReference>
<dbReference type="InterPro" id="IPR008927">
    <property type="entry name" value="6-PGluconate_DH-like_C_sf"/>
</dbReference>
<dbReference type="Gene3D" id="1.10.1040.10">
    <property type="entry name" value="N-(1-d-carboxylethyl)-l-norvaline Dehydrogenase, domain 2"/>
    <property type="match status" value="1"/>
</dbReference>
<dbReference type="Pfam" id="PF00725">
    <property type="entry name" value="3HCDH"/>
    <property type="match status" value="1"/>
</dbReference>
<dbReference type="PROSITE" id="PS00067">
    <property type="entry name" value="3HCDH"/>
    <property type="match status" value="1"/>
</dbReference>
<accession>A0A3M0BWF0</accession>
<dbReference type="Pfam" id="PF02737">
    <property type="entry name" value="3HCDH_N"/>
    <property type="match status" value="1"/>
</dbReference>
<evidence type="ECO:0000256" key="2">
    <source>
        <dbReference type="ARBA" id="ARBA00023002"/>
    </source>
</evidence>
<reference evidence="5 6" key="1">
    <citation type="submission" date="2018-10" db="EMBL/GenBank/DDBJ databases">
        <title>Genomic Encyclopedia of Archaeal and Bacterial Type Strains, Phase II (KMG-II): from individual species to whole genera.</title>
        <authorList>
            <person name="Goeker M."/>
        </authorList>
    </citation>
    <scope>NUCLEOTIDE SEQUENCE [LARGE SCALE GENOMIC DNA]</scope>
    <source>
        <strain evidence="5 6">DSM 25217</strain>
    </source>
</reference>
<dbReference type="SUPFAM" id="SSF51735">
    <property type="entry name" value="NAD(P)-binding Rossmann-fold domains"/>
    <property type="match status" value="1"/>
</dbReference>
<dbReference type="InterPro" id="IPR006108">
    <property type="entry name" value="3HC_DH_C"/>
</dbReference>
<dbReference type="Gene3D" id="3.40.50.720">
    <property type="entry name" value="NAD(P)-binding Rossmann-like Domain"/>
    <property type="match status" value="1"/>
</dbReference>
<dbReference type="Proteomes" id="UP000271227">
    <property type="component" value="Unassembled WGS sequence"/>
</dbReference>
<keyword evidence="2" id="KW-0560">Oxidoreductase</keyword>
<evidence type="ECO:0000256" key="1">
    <source>
        <dbReference type="ARBA" id="ARBA00009463"/>
    </source>
</evidence>
<proteinExistence type="inferred from homology"/>
<dbReference type="PANTHER" id="PTHR48075">
    <property type="entry name" value="3-HYDROXYACYL-COA DEHYDROGENASE FAMILY PROTEIN"/>
    <property type="match status" value="1"/>
</dbReference>
<feature type="domain" description="3-hydroxyacyl-CoA dehydrogenase NAD binding" evidence="4">
    <location>
        <begin position="6"/>
        <end position="182"/>
    </location>
</feature>
<dbReference type="InterPro" id="IPR036291">
    <property type="entry name" value="NAD(P)-bd_dom_sf"/>
</dbReference>
<evidence type="ECO:0000259" key="3">
    <source>
        <dbReference type="Pfam" id="PF00725"/>
    </source>
</evidence>
<dbReference type="InterPro" id="IPR006180">
    <property type="entry name" value="3-OHacyl-CoA_DH_CS"/>
</dbReference>
<evidence type="ECO:0000313" key="5">
    <source>
        <dbReference type="EMBL" id="RMB01921.1"/>
    </source>
</evidence>
<evidence type="ECO:0000313" key="6">
    <source>
        <dbReference type="Proteomes" id="UP000271227"/>
    </source>
</evidence>
<feature type="domain" description="3-hydroxyacyl-CoA dehydrogenase C-terminal" evidence="3">
    <location>
        <begin position="187"/>
        <end position="251"/>
    </location>
</feature>
<dbReference type="AlphaFoldDB" id="A0A3M0BWF0"/>
<dbReference type="NCBIfam" id="NF004783">
    <property type="entry name" value="PRK06129.1"/>
    <property type="match status" value="1"/>
</dbReference>
<dbReference type="InterPro" id="IPR006176">
    <property type="entry name" value="3-OHacyl-CoA_DH_NAD-bd"/>
</dbReference>